<feature type="region of interest" description="Disordered" evidence="2">
    <location>
        <begin position="58"/>
        <end position="90"/>
    </location>
</feature>
<feature type="compositionally biased region" description="Polar residues" evidence="2">
    <location>
        <begin position="1"/>
        <end position="13"/>
    </location>
</feature>
<keyword evidence="1" id="KW-0175">Coiled coil</keyword>
<evidence type="ECO:0000313" key="4">
    <source>
        <dbReference type="Proteomes" id="UP000268162"/>
    </source>
</evidence>
<evidence type="ECO:0000313" key="3">
    <source>
        <dbReference type="EMBL" id="RKP39555.1"/>
    </source>
</evidence>
<dbReference type="Proteomes" id="UP000268162">
    <property type="component" value="Unassembled WGS sequence"/>
</dbReference>
<protein>
    <submittedName>
        <fullName evidence="3">Uncharacterized protein</fullName>
    </submittedName>
</protein>
<name>A0A4Q0A0I6_9FUNG</name>
<feature type="compositionally biased region" description="Polar residues" evidence="2">
    <location>
        <begin position="236"/>
        <end position="250"/>
    </location>
</feature>
<proteinExistence type="predicted"/>
<dbReference type="AlphaFoldDB" id="A0A4Q0A0I6"/>
<dbReference type="EMBL" id="ML002261">
    <property type="protein sequence ID" value="RKP39555.1"/>
    <property type="molecule type" value="Genomic_DNA"/>
</dbReference>
<organism evidence="3 4">
    <name type="scientific">Dimargaris cristalligena</name>
    <dbReference type="NCBI Taxonomy" id="215637"/>
    <lineage>
        <taxon>Eukaryota</taxon>
        <taxon>Fungi</taxon>
        <taxon>Fungi incertae sedis</taxon>
        <taxon>Zoopagomycota</taxon>
        <taxon>Kickxellomycotina</taxon>
        <taxon>Dimargaritomycetes</taxon>
        <taxon>Dimargaritales</taxon>
        <taxon>Dimargaritaceae</taxon>
        <taxon>Dimargaris</taxon>
    </lineage>
</organism>
<feature type="coiled-coil region" evidence="1">
    <location>
        <begin position="418"/>
        <end position="477"/>
    </location>
</feature>
<feature type="region of interest" description="Disordered" evidence="2">
    <location>
        <begin position="1"/>
        <end position="25"/>
    </location>
</feature>
<keyword evidence="4" id="KW-1185">Reference proteome</keyword>
<feature type="compositionally biased region" description="Basic and acidic residues" evidence="2">
    <location>
        <begin position="15"/>
        <end position="25"/>
    </location>
</feature>
<evidence type="ECO:0000256" key="2">
    <source>
        <dbReference type="SAM" id="MobiDB-lite"/>
    </source>
</evidence>
<evidence type="ECO:0000256" key="1">
    <source>
        <dbReference type="SAM" id="Coils"/>
    </source>
</evidence>
<reference evidence="4" key="1">
    <citation type="journal article" date="2018" name="Nat. Microbiol.">
        <title>Leveraging single-cell genomics to expand the fungal tree of life.</title>
        <authorList>
            <person name="Ahrendt S.R."/>
            <person name="Quandt C.A."/>
            <person name="Ciobanu D."/>
            <person name="Clum A."/>
            <person name="Salamov A."/>
            <person name="Andreopoulos B."/>
            <person name="Cheng J.F."/>
            <person name="Woyke T."/>
            <person name="Pelin A."/>
            <person name="Henrissat B."/>
            <person name="Reynolds N.K."/>
            <person name="Benny G.L."/>
            <person name="Smith M.E."/>
            <person name="James T.Y."/>
            <person name="Grigoriev I.V."/>
        </authorList>
    </citation>
    <scope>NUCLEOTIDE SEQUENCE [LARGE SCALE GENOMIC DNA]</scope>
    <source>
        <strain evidence="4">RSA 468</strain>
    </source>
</reference>
<gene>
    <name evidence="3" type="ORF">BJ085DRAFT_38564</name>
</gene>
<dbReference type="InterPro" id="IPR047002">
    <property type="entry name" value="Tcp10_C_sf"/>
</dbReference>
<feature type="region of interest" description="Disordered" evidence="2">
    <location>
        <begin position="236"/>
        <end position="272"/>
    </location>
</feature>
<dbReference type="Gene3D" id="2.60.450.20">
    <property type="match status" value="1"/>
</dbReference>
<sequence>MLEETVSPNSDPNGNEDKTPRTLTREHLYQLRERVRHQKLQTFMTLEAVVSEQLDVIQPSPPHPRMELRSPPQPPISRHLSPVTPAPTDGENTSPIPILYISNDYHALSSAGEQSGSSPYGSDFSGADMDSPPDDLTEVISFLPFESPAVPDSLGGSSFIAVVPRTGRPPIPPAATAAATLSVGGQPAIVKDSPITPVFQTFQPGRNPTRAAMFMTRGRLTAIAAVTPLVSKTMTHPAHSTTGFHTLNNRSDSGPDADAASDTDEDTSSPRRVQFVMPPVSQESAQLNSLDEPVAPSYGTRTSIDASGVHSMHTTTKLQLPSTINFMTTPQATNSRIPRPARLPTAPSRCFSEPSAQLPANLRDNNIGPAIPEKNKTVDLAPTHPIERPPPSHALPPLPVTTSQSKAAKTMPSRIEQRLQQRQDLNRARLEIESLQLDLLKLQAQFRERSREFQDTLEQAEHDLAEARAKNTTYLETIHDQQVRINNLIHENRLLQGQRAQSEIPHIVSGPRVNHTGFGSADYISPASALHQPPIHAAHEHTSEGRPILSSTWQAPSFGMTSPFSEGRISSPASMPDHSQWEPQRQALTKALAQLQLSLDFVKEKCHANGKLEREMGDGSMVQAYPDGNVKLSLVCPPTIAIVFVNGDTSKTHRDMGWTEYMYAADQIRHTRGGKLDFEYWEYLQLGFCEKWFPDGRRERIEGLHPLDSSN</sequence>
<accession>A0A4Q0A0I6</accession>